<dbReference type="PANTHER" id="PTHR43273">
    <property type="entry name" value="ANAEROBIC SULFATASE-MATURATING ENZYME HOMOLOG ASLB-RELATED"/>
    <property type="match status" value="1"/>
</dbReference>
<accession>A0A540WD86</accession>
<dbReference type="InterPro" id="IPR006638">
    <property type="entry name" value="Elp3/MiaA/NifB-like_rSAM"/>
</dbReference>
<dbReference type="GO" id="GO:0051536">
    <property type="term" value="F:iron-sulfur cluster binding"/>
    <property type="evidence" value="ECO:0007669"/>
    <property type="project" value="UniProtKB-KW"/>
</dbReference>
<dbReference type="SFLD" id="SFLDG01067">
    <property type="entry name" value="SPASM/twitch_domain_containing"/>
    <property type="match status" value="1"/>
</dbReference>
<evidence type="ECO:0000313" key="7">
    <source>
        <dbReference type="Proteomes" id="UP000319103"/>
    </source>
</evidence>
<dbReference type="Gene3D" id="3.20.20.70">
    <property type="entry name" value="Aldolase class I"/>
    <property type="match status" value="1"/>
</dbReference>
<evidence type="ECO:0000256" key="3">
    <source>
        <dbReference type="ARBA" id="ARBA00023004"/>
    </source>
</evidence>
<dbReference type="InterPro" id="IPR058240">
    <property type="entry name" value="rSAM_sf"/>
</dbReference>
<dbReference type="InterPro" id="IPR007197">
    <property type="entry name" value="rSAM"/>
</dbReference>
<keyword evidence="2" id="KW-0479">Metal-binding</keyword>
<dbReference type="SFLD" id="SFLDS00029">
    <property type="entry name" value="Radical_SAM"/>
    <property type="match status" value="1"/>
</dbReference>
<reference evidence="6 7" key="1">
    <citation type="submission" date="2019-06" db="EMBL/GenBank/DDBJ databases">
        <title>Description of Kitasatospora acidophila sp. nov. isolated from pine grove soil, and reclassification of Streptomyces novaecaesareae to Kitasatospora novaeceasareae comb. nov.</title>
        <authorList>
            <person name="Kim M.J."/>
        </authorList>
    </citation>
    <scope>NUCLEOTIDE SEQUENCE [LARGE SCALE GENOMIC DNA]</scope>
    <source>
        <strain evidence="6 7">MMS16-CNU292</strain>
    </source>
</reference>
<evidence type="ECO:0000313" key="6">
    <source>
        <dbReference type="EMBL" id="TQF06912.1"/>
    </source>
</evidence>
<dbReference type="OrthoDB" id="9782387at2"/>
<dbReference type="SUPFAM" id="SSF102114">
    <property type="entry name" value="Radical SAM enzymes"/>
    <property type="match status" value="1"/>
</dbReference>
<evidence type="ECO:0000256" key="1">
    <source>
        <dbReference type="ARBA" id="ARBA00022691"/>
    </source>
</evidence>
<feature type="domain" description="Radical SAM core" evidence="5">
    <location>
        <begin position="13"/>
        <end position="238"/>
    </location>
</feature>
<dbReference type="Pfam" id="PF04055">
    <property type="entry name" value="Radical_SAM"/>
    <property type="match status" value="1"/>
</dbReference>
<dbReference type="AlphaFoldDB" id="A0A540WD86"/>
<organism evidence="6 7">
    <name type="scientific">Kitasatospora acidiphila</name>
    <dbReference type="NCBI Taxonomy" id="2567942"/>
    <lineage>
        <taxon>Bacteria</taxon>
        <taxon>Bacillati</taxon>
        <taxon>Actinomycetota</taxon>
        <taxon>Actinomycetes</taxon>
        <taxon>Kitasatosporales</taxon>
        <taxon>Streptomycetaceae</taxon>
        <taxon>Kitasatospora</taxon>
    </lineage>
</organism>
<evidence type="ECO:0000256" key="2">
    <source>
        <dbReference type="ARBA" id="ARBA00022723"/>
    </source>
</evidence>
<evidence type="ECO:0000256" key="4">
    <source>
        <dbReference type="ARBA" id="ARBA00023014"/>
    </source>
</evidence>
<dbReference type="GO" id="GO:0016491">
    <property type="term" value="F:oxidoreductase activity"/>
    <property type="evidence" value="ECO:0007669"/>
    <property type="project" value="InterPro"/>
</dbReference>
<dbReference type="EMBL" id="VIGB01000003">
    <property type="protein sequence ID" value="TQF06912.1"/>
    <property type="molecule type" value="Genomic_DNA"/>
</dbReference>
<dbReference type="CDD" id="cd01335">
    <property type="entry name" value="Radical_SAM"/>
    <property type="match status" value="1"/>
</dbReference>
<dbReference type="InterPro" id="IPR013785">
    <property type="entry name" value="Aldolase_TIM"/>
</dbReference>
<name>A0A540WD86_9ACTN</name>
<comment type="caution">
    <text evidence="6">The sequence shown here is derived from an EMBL/GenBank/DDBJ whole genome shotgun (WGS) entry which is preliminary data.</text>
</comment>
<keyword evidence="1" id="KW-0949">S-adenosyl-L-methionine</keyword>
<protein>
    <submittedName>
        <fullName evidence="6">Radical SAM protein</fullName>
    </submittedName>
</protein>
<dbReference type="PANTHER" id="PTHR43273:SF8">
    <property type="entry name" value="RADICAL SAM DOMAIN PROTEIN"/>
    <property type="match status" value="1"/>
</dbReference>
<dbReference type="PROSITE" id="PS51918">
    <property type="entry name" value="RADICAL_SAM"/>
    <property type="match status" value="1"/>
</dbReference>
<gene>
    <name evidence="6" type="ORF">E6W39_37880</name>
</gene>
<sequence length="384" mass="42506">MQISQLDPRYEDRIARVPSNLVVQPTGFCNLACTYCYLPDKDDRTPMSLSVARAVARSAEDLVQPDQRKPLGVIWHAGEPLALGVGRFTELLQPFEELRRAGALEHAVQTNATLVDAAWCDLFTEYGFRVGVSIDGPSELAAHRVDRAGHSAHRLIMKGIKSLQDHGVPFSVLAVVGQETIGHAEALLDFLASLHGVNIGINIEEYEGANTERTPPTRDQAVAFWRSAISWTKHNPGAPPIRELDRLGRYLRMSRRQHADRRGRSRIDPLPTVAANGDVVLLSPELSGITAPIYDDFRAGNVLSKSIASMLAEASQLRYVREFLTGLDRCESTCEFFDYCRGSQAGNRYFEQGTFAESETNYCRVTDQAPVIALAGITREEQIP</sequence>
<dbReference type="Proteomes" id="UP000319103">
    <property type="component" value="Unassembled WGS sequence"/>
</dbReference>
<dbReference type="SMART" id="SM00729">
    <property type="entry name" value="Elp3"/>
    <property type="match status" value="1"/>
</dbReference>
<keyword evidence="4" id="KW-0411">Iron-sulfur</keyword>
<keyword evidence="3" id="KW-0408">Iron</keyword>
<keyword evidence="7" id="KW-1185">Reference proteome</keyword>
<dbReference type="SFLD" id="SFLDG01386">
    <property type="entry name" value="main_SPASM_domain-containing"/>
    <property type="match status" value="1"/>
</dbReference>
<evidence type="ECO:0000259" key="5">
    <source>
        <dbReference type="PROSITE" id="PS51918"/>
    </source>
</evidence>
<proteinExistence type="predicted"/>
<dbReference type="NCBIfam" id="NF041718">
    <property type="entry name" value="rSAM_phane_AMC"/>
    <property type="match status" value="1"/>
</dbReference>
<dbReference type="InterPro" id="IPR023867">
    <property type="entry name" value="Sulphatase_maturase_rSAM"/>
</dbReference>
<dbReference type="RefSeq" id="WP_141637317.1">
    <property type="nucleotide sequence ID" value="NZ_VIGB01000003.1"/>
</dbReference>
<dbReference type="GO" id="GO:0046872">
    <property type="term" value="F:metal ion binding"/>
    <property type="evidence" value="ECO:0007669"/>
    <property type="project" value="UniProtKB-KW"/>
</dbReference>
<dbReference type="SFLD" id="SFLDG01072">
    <property type="entry name" value="dehydrogenase_like"/>
    <property type="match status" value="1"/>
</dbReference>